<dbReference type="PROSITE" id="PS51186">
    <property type="entry name" value="GNAT"/>
    <property type="match status" value="1"/>
</dbReference>
<dbReference type="PANTHER" id="PTHR43877">
    <property type="entry name" value="AMINOALKYLPHOSPHONATE N-ACETYLTRANSFERASE-RELATED-RELATED"/>
    <property type="match status" value="1"/>
</dbReference>
<dbReference type="Gene3D" id="3.40.630.30">
    <property type="match status" value="1"/>
</dbReference>
<dbReference type="InterPro" id="IPR050832">
    <property type="entry name" value="Bact_Acetyltransf"/>
</dbReference>
<organism evidence="4 5">
    <name type="scientific">Rhodopila globiformis</name>
    <name type="common">Rhodopseudomonas globiformis</name>
    <dbReference type="NCBI Taxonomy" id="1071"/>
    <lineage>
        <taxon>Bacteria</taxon>
        <taxon>Pseudomonadati</taxon>
        <taxon>Pseudomonadota</taxon>
        <taxon>Alphaproteobacteria</taxon>
        <taxon>Acetobacterales</taxon>
        <taxon>Acetobacteraceae</taxon>
        <taxon>Rhodopila</taxon>
    </lineage>
</organism>
<dbReference type="SUPFAM" id="SSF55729">
    <property type="entry name" value="Acyl-CoA N-acyltransferases (Nat)"/>
    <property type="match status" value="1"/>
</dbReference>
<evidence type="ECO:0000313" key="4">
    <source>
        <dbReference type="EMBL" id="PPQ26564.1"/>
    </source>
</evidence>
<accession>A0A2S6MW20</accession>
<proteinExistence type="predicted"/>
<name>A0A2S6MW20_RHOGL</name>
<dbReference type="Proteomes" id="UP000239724">
    <property type="component" value="Unassembled WGS sequence"/>
</dbReference>
<sequence>MQTAPGVSALDGIRIRPATAADTGRIVALDQAVTGLPKPDYWQDMVARCQPPQDRRRFFLVAEDGDAIDGFIAGEIRSWEFGSPPVGWIFAVQVRPARRVRGLGTRLFEAVCDCFRDAGVHHVRTMVARDNTMIHAFFRSQGMTAGPFLELEMRLD</sequence>
<keyword evidence="1 4" id="KW-0808">Transferase</keyword>
<dbReference type="Pfam" id="PF00583">
    <property type="entry name" value="Acetyltransf_1"/>
    <property type="match status" value="1"/>
</dbReference>
<dbReference type="RefSeq" id="WP_104522602.1">
    <property type="nucleotide sequence ID" value="NZ_NHRY01000269.1"/>
</dbReference>
<keyword evidence="2" id="KW-0012">Acyltransferase</keyword>
<comment type="caution">
    <text evidence="4">The sequence shown here is derived from an EMBL/GenBank/DDBJ whole genome shotgun (WGS) entry which is preliminary data.</text>
</comment>
<dbReference type="InterPro" id="IPR016181">
    <property type="entry name" value="Acyl_CoA_acyltransferase"/>
</dbReference>
<feature type="domain" description="N-acetyltransferase" evidence="3">
    <location>
        <begin position="13"/>
        <end position="156"/>
    </location>
</feature>
<dbReference type="CDD" id="cd04301">
    <property type="entry name" value="NAT_SF"/>
    <property type="match status" value="1"/>
</dbReference>
<gene>
    <name evidence="4" type="ORF">CCS01_29870</name>
</gene>
<dbReference type="EMBL" id="NHRY01000269">
    <property type="protein sequence ID" value="PPQ26564.1"/>
    <property type="molecule type" value="Genomic_DNA"/>
</dbReference>
<evidence type="ECO:0000313" key="5">
    <source>
        <dbReference type="Proteomes" id="UP000239724"/>
    </source>
</evidence>
<evidence type="ECO:0000259" key="3">
    <source>
        <dbReference type="PROSITE" id="PS51186"/>
    </source>
</evidence>
<dbReference type="AlphaFoldDB" id="A0A2S6MW20"/>
<dbReference type="OrthoDB" id="5459937at2"/>
<keyword evidence="5" id="KW-1185">Reference proteome</keyword>
<dbReference type="GO" id="GO:0016747">
    <property type="term" value="F:acyltransferase activity, transferring groups other than amino-acyl groups"/>
    <property type="evidence" value="ECO:0007669"/>
    <property type="project" value="InterPro"/>
</dbReference>
<evidence type="ECO:0000256" key="2">
    <source>
        <dbReference type="ARBA" id="ARBA00023315"/>
    </source>
</evidence>
<protein>
    <submittedName>
        <fullName evidence="4">GNAT family N-acetyltransferase</fullName>
    </submittedName>
</protein>
<evidence type="ECO:0000256" key="1">
    <source>
        <dbReference type="ARBA" id="ARBA00022679"/>
    </source>
</evidence>
<reference evidence="4 5" key="1">
    <citation type="journal article" date="2018" name="Arch. Microbiol.">
        <title>New insights into the metabolic potential of the phototrophic purple bacterium Rhodopila globiformis DSM 161(T) from its draft genome sequence and evidence for a vanadium-dependent nitrogenase.</title>
        <authorList>
            <person name="Imhoff J.F."/>
            <person name="Rahn T."/>
            <person name="Kunzel S."/>
            <person name="Neulinger S.C."/>
        </authorList>
    </citation>
    <scope>NUCLEOTIDE SEQUENCE [LARGE SCALE GENOMIC DNA]</scope>
    <source>
        <strain evidence="4 5">DSM 161</strain>
    </source>
</reference>
<dbReference type="InterPro" id="IPR000182">
    <property type="entry name" value="GNAT_dom"/>
</dbReference>